<keyword evidence="2" id="KW-1185">Reference proteome</keyword>
<dbReference type="Pfam" id="PF04977">
    <property type="entry name" value="DivIC"/>
    <property type="match status" value="1"/>
</dbReference>
<gene>
    <name evidence="1" type="ORF">NO2_1431</name>
</gene>
<dbReference type="AlphaFoldDB" id="A0A388TJE1"/>
<accession>A0A388TJE1</accession>
<evidence type="ECO:0000313" key="2">
    <source>
        <dbReference type="Proteomes" id="UP000275925"/>
    </source>
</evidence>
<proteinExistence type="predicted"/>
<protein>
    <submittedName>
        <fullName evidence="1">Uncharacterized protein</fullName>
    </submittedName>
</protein>
<evidence type="ECO:0000313" key="1">
    <source>
        <dbReference type="EMBL" id="GBR76965.1"/>
    </source>
</evidence>
<comment type="caution">
    <text evidence="1">The sequence shown here is derived from an EMBL/GenBank/DDBJ whole genome shotgun (WGS) entry which is preliminary data.</text>
</comment>
<reference evidence="1 2" key="1">
    <citation type="journal article" date="2019" name="ISME J.">
        <title>Genome analyses of uncultured TG2/ZB3 bacteria in 'Margulisbacteria' specifically attached to ectosymbiotic spirochetes of protists in the termite gut.</title>
        <authorList>
            <person name="Utami Y.D."/>
            <person name="Kuwahara H."/>
            <person name="Igai K."/>
            <person name="Murakami T."/>
            <person name="Sugaya K."/>
            <person name="Morikawa T."/>
            <person name="Nagura Y."/>
            <person name="Yuki M."/>
            <person name="Deevong P."/>
            <person name="Inoue T."/>
            <person name="Kihara K."/>
            <person name="Lo N."/>
            <person name="Yamada A."/>
            <person name="Ohkuma M."/>
            <person name="Hongoh Y."/>
        </authorList>
    </citation>
    <scope>NUCLEOTIDE SEQUENCE [LARGE SCALE GENOMIC DNA]</scope>
    <source>
        <strain evidence="1">NkOx7-02</strain>
    </source>
</reference>
<name>A0A388TJE1_9BACT</name>
<organism evidence="1 2">
    <name type="scientific">Candidatus Termititenax persephonae</name>
    <dbReference type="NCBI Taxonomy" id="2218525"/>
    <lineage>
        <taxon>Bacteria</taxon>
        <taxon>Bacillati</taxon>
        <taxon>Candidatus Margulisiibacteriota</taxon>
        <taxon>Candidatus Termititenacia</taxon>
        <taxon>Candidatus Termititenacales</taxon>
        <taxon>Candidatus Termititenacaceae</taxon>
        <taxon>Candidatus Termititenax</taxon>
    </lineage>
</organism>
<dbReference type="Proteomes" id="UP000275925">
    <property type="component" value="Unassembled WGS sequence"/>
</dbReference>
<sequence>MGGDALAGYWRGRELRRSYAELEARYAELLWQNEDLQIRLTETRSDGFIELAARDKLGLVRPGETAYKIVVEED</sequence>
<dbReference type="InterPro" id="IPR007060">
    <property type="entry name" value="FtsL/DivIC"/>
</dbReference>
<dbReference type="EMBL" id="BGZO01000072">
    <property type="protein sequence ID" value="GBR76965.1"/>
    <property type="molecule type" value="Genomic_DNA"/>
</dbReference>